<protein>
    <recommendedName>
        <fullName evidence="19">Cbb3-type cytochrome c oxidase subunit</fullName>
    </recommendedName>
</protein>
<comment type="caution">
    <text evidence="25">The sequence shown here is derived from an EMBL/GenBank/DDBJ whole genome shotgun (WGS) entry which is preliminary data.</text>
</comment>
<evidence type="ECO:0000256" key="4">
    <source>
        <dbReference type="ARBA" id="ARBA00022448"/>
    </source>
</evidence>
<evidence type="ECO:0000256" key="1">
    <source>
        <dbReference type="ARBA" id="ARBA00004533"/>
    </source>
</evidence>
<comment type="function">
    <text evidence="19">C-type cytochrome. Part of the cbb3-type cytochrome c oxidase complex.</text>
</comment>
<dbReference type="AlphaFoldDB" id="F0F1C1"/>
<feature type="domain" description="Cytochrome c" evidence="24">
    <location>
        <begin position="222"/>
        <end position="302"/>
    </location>
</feature>
<dbReference type="UniPathway" id="UPA00705"/>
<keyword evidence="8 19" id="KW-0679">Respiratory chain</keyword>
<feature type="binding site" description="covalent" evidence="21">
    <location>
        <position position="151"/>
    </location>
    <ligand>
        <name>heme c</name>
        <dbReference type="ChEBI" id="CHEBI:61717"/>
        <label>1</label>
    </ligand>
</feature>
<evidence type="ECO:0000256" key="15">
    <source>
        <dbReference type="ARBA" id="ARBA00023002"/>
    </source>
</evidence>
<dbReference type="GO" id="GO:0016491">
    <property type="term" value="F:oxidoreductase activity"/>
    <property type="evidence" value="ECO:0007669"/>
    <property type="project" value="UniProtKB-KW"/>
</dbReference>
<keyword evidence="15 19" id="KW-0560">Oxidoreductase</keyword>
<evidence type="ECO:0000256" key="10">
    <source>
        <dbReference type="ARBA" id="ARBA00022723"/>
    </source>
</evidence>
<keyword evidence="11" id="KW-0677">Repeat</keyword>
<evidence type="ECO:0000256" key="11">
    <source>
        <dbReference type="ARBA" id="ARBA00022737"/>
    </source>
</evidence>
<dbReference type="InterPro" id="IPR038414">
    <property type="entry name" value="CcoP_N_sf"/>
</dbReference>
<comment type="cofactor">
    <cofactor evidence="19 21">
        <name>heme c</name>
        <dbReference type="ChEBI" id="CHEBI:61717"/>
    </cofactor>
    <text evidence="19 21">Binds 2 heme C groups per subunit.</text>
</comment>
<feature type="binding site" description="axial binding residue" evidence="20">
    <location>
        <position position="279"/>
    </location>
    <ligand>
        <name>heme c</name>
        <dbReference type="ChEBI" id="CHEBI:61717"/>
        <label>1</label>
    </ligand>
    <ligandPart>
        <name>Fe</name>
        <dbReference type="ChEBI" id="CHEBI:18248"/>
    </ligandPart>
</feature>
<accession>F0F1C1</accession>
<dbReference type="GO" id="GO:0009055">
    <property type="term" value="F:electron transfer activity"/>
    <property type="evidence" value="ECO:0007669"/>
    <property type="project" value="InterPro"/>
</dbReference>
<dbReference type="HOGENOM" id="CLU_047545_2_1_4"/>
<dbReference type="GO" id="GO:1902600">
    <property type="term" value="P:proton transmembrane transport"/>
    <property type="evidence" value="ECO:0007669"/>
    <property type="project" value="UniProtKB-KW"/>
</dbReference>
<dbReference type="PIRSF" id="PIRSF000006">
    <property type="entry name" value="Cbb3-Cox_fixP"/>
    <property type="match status" value="1"/>
</dbReference>
<evidence type="ECO:0000256" key="18">
    <source>
        <dbReference type="ARBA" id="ARBA00023136"/>
    </source>
</evidence>
<evidence type="ECO:0000256" key="12">
    <source>
        <dbReference type="ARBA" id="ARBA00022781"/>
    </source>
</evidence>
<dbReference type="GO" id="GO:0005886">
    <property type="term" value="C:plasma membrane"/>
    <property type="evidence" value="ECO:0007669"/>
    <property type="project" value="UniProtKB-SubCell"/>
</dbReference>
<sequence>MESQFTSSFWHYYIIAIVACSFIFIWWLLLSQHFQSPPREQKVETTGHSWDGIEEYNNRMPRWWFWMFVATIFAGMGYLALYPGLGDFKGIGFNGKPWSSVGQYQDEMQAAEKETGALYAKYKNMSIQDVAKDPAAMEIGKNLFGTYCIQCHGSDAKGSRGFPNLVDTDWIYGGTPEKIHETIAKGRVGNMVAWGPILGEEGVKDTAHFVMSLSGREKFDEARAARGKELFTANCVACHGDKGQGTMGLAPNLTDNIWLWGGREKDIIATITGGRHNQMPAWDGFLSEEKLHLLTAFVWGSSHSQGKALPTDTAPAIGTPAAKK</sequence>
<comment type="pathway">
    <text evidence="2 19">Energy metabolism; oxidative phosphorylation.</text>
</comment>
<comment type="subunit">
    <text evidence="19">Component of the cbb3-type cytochrome c oxidase.</text>
</comment>
<evidence type="ECO:0000259" key="24">
    <source>
        <dbReference type="PROSITE" id="PS51007"/>
    </source>
</evidence>
<feature type="transmembrane region" description="Helical" evidence="23">
    <location>
        <begin position="63"/>
        <end position="81"/>
    </location>
</feature>
<dbReference type="PANTHER" id="PTHR33751:SF1">
    <property type="entry name" value="CBB3-TYPE CYTOCHROME C OXIDASE SUBUNIT FIXP"/>
    <property type="match status" value="1"/>
</dbReference>
<dbReference type="InterPro" id="IPR050597">
    <property type="entry name" value="Cytochrome_c_Oxidase_Subunit"/>
</dbReference>
<evidence type="ECO:0000256" key="14">
    <source>
        <dbReference type="ARBA" id="ARBA00022989"/>
    </source>
</evidence>
<feature type="binding site" description="axial binding residue" evidence="20">
    <location>
        <position position="191"/>
    </location>
    <ligand>
        <name>heme c</name>
        <dbReference type="ChEBI" id="CHEBI:61717"/>
        <label>2</label>
    </ligand>
    <ligandPart>
        <name>Fe</name>
        <dbReference type="ChEBI" id="CHEBI:18248"/>
    </ligandPart>
</feature>
<feature type="binding site" description="axial binding residue" evidence="20">
    <location>
        <position position="152"/>
    </location>
    <ligand>
        <name>heme c</name>
        <dbReference type="ChEBI" id="CHEBI:61717"/>
        <label>1</label>
    </ligand>
    <ligandPart>
        <name>Fe</name>
        <dbReference type="ChEBI" id="CHEBI:18248"/>
    </ligandPart>
</feature>
<dbReference type="PROSITE" id="PS51007">
    <property type="entry name" value="CYTC"/>
    <property type="match status" value="2"/>
</dbReference>
<evidence type="ECO:0000256" key="3">
    <source>
        <dbReference type="ARBA" id="ARBA00006113"/>
    </source>
</evidence>
<evidence type="ECO:0000256" key="13">
    <source>
        <dbReference type="ARBA" id="ARBA00022982"/>
    </source>
</evidence>
<evidence type="ECO:0000256" key="23">
    <source>
        <dbReference type="SAM" id="Phobius"/>
    </source>
</evidence>
<dbReference type="InterPro" id="IPR004678">
    <property type="entry name" value="Cyt_c_oxidase_cbb3_su3"/>
</dbReference>
<keyword evidence="6 19" id="KW-0997">Cell inner membrane</keyword>
<dbReference type="InterPro" id="IPR032858">
    <property type="entry name" value="CcoP_N"/>
</dbReference>
<dbReference type="PANTHER" id="PTHR33751">
    <property type="entry name" value="CBB3-TYPE CYTOCHROME C OXIDASE SUBUNIT FIXP"/>
    <property type="match status" value="1"/>
</dbReference>
<feature type="region of interest" description="Disordered" evidence="22">
    <location>
        <begin position="303"/>
        <end position="324"/>
    </location>
</feature>
<dbReference type="STRING" id="888741.HMPREF9098_1906"/>
<evidence type="ECO:0000256" key="5">
    <source>
        <dbReference type="ARBA" id="ARBA00022475"/>
    </source>
</evidence>
<keyword evidence="5 19" id="KW-1003">Cell membrane</keyword>
<evidence type="ECO:0000313" key="25">
    <source>
        <dbReference type="EMBL" id="EGC16709.1"/>
    </source>
</evidence>
<evidence type="ECO:0000256" key="17">
    <source>
        <dbReference type="ARBA" id="ARBA00023065"/>
    </source>
</evidence>
<gene>
    <name evidence="25" type="primary">ccoP</name>
    <name evidence="25" type="ORF">HMPREF9098_1906</name>
</gene>
<dbReference type="Proteomes" id="UP000004088">
    <property type="component" value="Unassembled WGS sequence"/>
</dbReference>
<dbReference type="Pfam" id="PF14715">
    <property type="entry name" value="FixP_N"/>
    <property type="match status" value="1"/>
</dbReference>
<dbReference type="RefSeq" id="WP_003783899.1">
    <property type="nucleotide sequence ID" value="NZ_GL870929.1"/>
</dbReference>
<evidence type="ECO:0000256" key="2">
    <source>
        <dbReference type="ARBA" id="ARBA00004673"/>
    </source>
</evidence>
<evidence type="ECO:0000256" key="20">
    <source>
        <dbReference type="PIRSR" id="PIRSR000006-1"/>
    </source>
</evidence>
<dbReference type="Gene3D" id="1.10.760.10">
    <property type="entry name" value="Cytochrome c-like domain"/>
    <property type="match status" value="2"/>
</dbReference>
<evidence type="ECO:0000256" key="22">
    <source>
        <dbReference type="SAM" id="MobiDB-lite"/>
    </source>
</evidence>
<keyword evidence="12 19" id="KW-0375">Hydrogen ion transport</keyword>
<dbReference type="GO" id="GO:0046872">
    <property type="term" value="F:metal ion binding"/>
    <property type="evidence" value="ECO:0007669"/>
    <property type="project" value="UniProtKB-KW"/>
</dbReference>
<keyword evidence="16 19" id="KW-0408">Iron</keyword>
<feature type="binding site" description="covalent" evidence="21">
    <location>
        <position position="235"/>
    </location>
    <ligand>
        <name>heme c</name>
        <dbReference type="ChEBI" id="CHEBI:61717"/>
        <label>2</label>
    </ligand>
</feature>
<feature type="binding site" description="covalent" evidence="21">
    <location>
        <position position="148"/>
    </location>
    <ligand>
        <name>heme c</name>
        <dbReference type="ChEBI" id="CHEBI:61717"/>
        <label>1</label>
    </ligand>
</feature>
<evidence type="ECO:0000313" key="26">
    <source>
        <dbReference type="Proteomes" id="UP000004088"/>
    </source>
</evidence>
<feature type="domain" description="Cytochrome c" evidence="24">
    <location>
        <begin position="135"/>
        <end position="214"/>
    </location>
</feature>
<feature type="binding site" description="axial binding residue" evidence="20">
    <location>
        <position position="239"/>
    </location>
    <ligand>
        <name>heme c</name>
        <dbReference type="ChEBI" id="CHEBI:61717"/>
        <label>2</label>
    </ligand>
    <ligandPart>
        <name>Fe</name>
        <dbReference type="ChEBI" id="CHEBI:18248"/>
    </ligandPart>
</feature>
<evidence type="ECO:0000256" key="8">
    <source>
        <dbReference type="ARBA" id="ARBA00022660"/>
    </source>
</evidence>
<keyword evidence="18 19" id="KW-0472">Membrane</keyword>
<comment type="similarity">
    <text evidence="3 19">Belongs to the CcoP / FixP family.</text>
</comment>
<evidence type="ECO:0000256" key="19">
    <source>
        <dbReference type="PIRNR" id="PIRNR000006"/>
    </source>
</evidence>
<name>F0F1C1_9NEIS</name>
<dbReference type="Pfam" id="PF13442">
    <property type="entry name" value="Cytochrome_CBB3"/>
    <property type="match status" value="2"/>
</dbReference>
<dbReference type="Gene3D" id="6.10.280.130">
    <property type="match status" value="1"/>
</dbReference>
<dbReference type="GO" id="GO:0020037">
    <property type="term" value="F:heme binding"/>
    <property type="evidence" value="ECO:0007669"/>
    <property type="project" value="InterPro"/>
</dbReference>
<comment type="subcellular location">
    <subcellularLocation>
        <location evidence="1 19">Cell inner membrane</location>
    </subcellularLocation>
</comment>
<organism evidence="25 26">
    <name type="scientific">Kingella denitrificans ATCC 33394</name>
    <dbReference type="NCBI Taxonomy" id="888741"/>
    <lineage>
        <taxon>Bacteria</taxon>
        <taxon>Pseudomonadati</taxon>
        <taxon>Pseudomonadota</taxon>
        <taxon>Betaproteobacteria</taxon>
        <taxon>Neisseriales</taxon>
        <taxon>Neisseriaceae</taxon>
        <taxon>Kingella</taxon>
    </lineage>
</organism>
<dbReference type="GO" id="GO:0006119">
    <property type="term" value="P:oxidative phosphorylation"/>
    <property type="evidence" value="ECO:0007669"/>
    <property type="project" value="UniProtKB-UniPathway"/>
</dbReference>
<dbReference type="NCBIfam" id="TIGR00782">
    <property type="entry name" value="ccoP"/>
    <property type="match status" value="1"/>
</dbReference>
<keyword evidence="10 19" id="KW-0479">Metal-binding</keyword>
<evidence type="ECO:0000256" key="6">
    <source>
        <dbReference type="ARBA" id="ARBA00022519"/>
    </source>
</evidence>
<dbReference type="InterPro" id="IPR009056">
    <property type="entry name" value="Cyt_c-like_dom"/>
</dbReference>
<evidence type="ECO:0000256" key="16">
    <source>
        <dbReference type="ARBA" id="ARBA00023004"/>
    </source>
</evidence>
<proteinExistence type="inferred from homology"/>
<keyword evidence="7 19" id="KW-0349">Heme</keyword>
<dbReference type="EMBL" id="AEWV01000039">
    <property type="protein sequence ID" value="EGC16709.1"/>
    <property type="molecule type" value="Genomic_DNA"/>
</dbReference>
<feature type="binding site" description="covalent" evidence="21">
    <location>
        <position position="238"/>
    </location>
    <ligand>
        <name>heme c</name>
        <dbReference type="ChEBI" id="CHEBI:61717"/>
        <label>2</label>
    </ligand>
</feature>
<keyword evidence="4 19" id="KW-0813">Transport</keyword>
<evidence type="ECO:0000256" key="7">
    <source>
        <dbReference type="ARBA" id="ARBA00022617"/>
    </source>
</evidence>
<evidence type="ECO:0000256" key="9">
    <source>
        <dbReference type="ARBA" id="ARBA00022692"/>
    </source>
</evidence>
<dbReference type="SUPFAM" id="SSF46626">
    <property type="entry name" value="Cytochrome c"/>
    <property type="match status" value="2"/>
</dbReference>
<dbReference type="InterPro" id="IPR036909">
    <property type="entry name" value="Cyt_c-like_dom_sf"/>
</dbReference>
<keyword evidence="13 19" id="KW-0249">Electron transport</keyword>
<keyword evidence="14 23" id="KW-1133">Transmembrane helix</keyword>
<keyword evidence="17 19" id="KW-0406">Ion transport</keyword>
<keyword evidence="26" id="KW-1185">Reference proteome</keyword>
<evidence type="ECO:0000256" key="21">
    <source>
        <dbReference type="PIRSR" id="PIRSR000006-2"/>
    </source>
</evidence>
<keyword evidence="9 23" id="KW-0812">Transmembrane</keyword>
<feature type="transmembrane region" description="Helical" evidence="23">
    <location>
        <begin position="12"/>
        <end position="29"/>
    </location>
</feature>
<reference evidence="25 26" key="1">
    <citation type="submission" date="2011-01" db="EMBL/GenBank/DDBJ databases">
        <authorList>
            <person name="Muzny D."/>
            <person name="Qin X."/>
            <person name="Deng J."/>
            <person name="Jiang H."/>
            <person name="Liu Y."/>
            <person name="Qu J."/>
            <person name="Song X.-Z."/>
            <person name="Zhang L."/>
            <person name="Thornton R."/>
            <person name="Coyle M."/>
            <person name="Francisco L."/>
            <person name="Jackson L."/>
            <person name="Javaid M."/>
            <person name="Korchina V."/>
            <person name="Kovar C."/>
            <person name="Mata R."/>
            <person name="Mathew T."/>
            <person name="Ngo R."/>
            <person name="Nguyen L."/>
            <person name="Nguyen N."/>
            <person name="Okwuonu G."/>
            <person name="Ongeri F."/>
            <person name="Pham C."/>
            <person name="Simmons D."/>
            <person name="Wilczek-Boney K."/>
            <person name="Hale W."/>
            <person name="Jakkamsetti A."/>
            <person name="Pham P."/>
            <person name="Ruth R."/>
            <person name="San Lucas F."/>
            <person name="Warren J."/>
            <person name="Zhang J."/>
            <person name="Zhao Z."/>
            <person name="Zhou C."/>
            <person name="Zhu D."/>
            <person name="Lee S."/>
            <person name="Bess C."/>
            <person name="Blankenburg K."/>
            <person name="Forbes L."/>
            <person name="Fu Q."/>
            <person name="Gubbala S."/>
            <person name="Hirani K."/>
            <person name="Jayaseelan J.C."/>
            <person name="Lara F."/>
            <person name="Munidasa M."/>
            <person name="Palculict T."/>
            <person name="Patil S."/>
            <person name="Pu L.-L."/>
            <person name="Saada N."/>
            <person name="Tang L."/>
            <person name="Weissenberger G."/>
            <person name="Zhu Y."/>
            <person name="Hemphill L."/>
            <person name="Shang Y."/>
            <person name="Youmans B."/>
            <person name="Ayvaz T."/>
            <person name="Ross M."/>
            <person name="Santibanez J."/>
            <person name="Aqrawi P."/>
            <person name="Gross S."/>
            <person name="Joshi V."/>
            <person name="Fowler G."/>
            <person name="Nazareth L."/>
            <person name="Reid J."/>
            <person name="Worley K."/>
            <person name="Petrosino J."/>
            <person name="Highlander S."/>
            <person name="Gibbs R."/>
        </authorList>
    </citation>
    <scope>NUCLEOTIDE SEQUENCE [LARGE SCALE GENOMIC DNA]</scope>
    <source>
        <strain evidence="25 26">ATCC 33394</strain>
    </source>
</reference>